<dbReference type="Gramene" id="EFJ19686">
    <property type="protein sequence ID" value="EFJ19686"/>
    <property type="gene ID" value="SELMODRAFT_110618"/>
</dbReference>
<dbReference type="SUPFAM" id="SSF53474">
    <property type="entry name" value="alpha/beta-Hydrolases"/>
    <property type="match status" value="1"/>
</dbReference>
<dbReference type="OrthoDB" id="408373at2759"/>
<organism evidence="4">
    <name type="scientific">Selaginella moellendorffii</name>
    <name type="common">Spikemoss</name>
    <dbReference type="NCBI Taxonomy" id="88036"/>
    <lineage>
        <taxon>Eukaryota</taxon>
        <taxon>Viridiplantae</taxon>
        <taxon>Streptophyta</taxon>
        <taxon>Embryophyta</taxon>
        <taxon>Tracheophyta</taxon>
        <taxon>Lycopodiopsida</taxon>
        <taxon>Selaginellales</taxon>
        <taxon>Selaginellaceae</taxon>
        <taxon>Selaginella</taxon>
    </lineage>
</organism>
<keyword evidence="4" id="KW-1185">Reference proteome</keyword>
<evidence type="ECO:0000313" key="3">
    <source>
        <dbReference type="EMBL" id="EFJ19686.1"/>
    </source>
</evidence>
<dbReference type="InterPro" id="IPR045889">
    <property type="entry name" value="MES/HNL"/>
</dbReference>
<dbReference type="GO" id="GO:0009696">
    <property type="term" value="P:salicylic acid metabolic process"/>
    <property type="evidence" value="ECO:0000318"/>
    <property type="project" value="GO_Central"/>
</dbReference>
<dbReference type="InterPro" id="IPR029058">
    <property type="entry name" value="AB_hydrolase_fold"/>
</dbReference>
<dbReference type="InParanoid" id="D8S742"/>
<gene>
    <name evidence="3" type="ORF">SELMODRAFT_110618</name>
</gene>
<proteinExistence type="predicted"/>
<dbReference type="GO" id="GO:0009694">
    <property type="term" value="P:jasmonic acid metabolic process"/>
    <property type="evidence" value="ECO:0000318"/>
    <property type="project" value="GO_Central"/>
</dbReference>
<dbReference type="HOGENOM" id="CLU_046066_0_2_1"/>
<reference evidence="3 4" key="1">
    <citation type="journal article" date="2011" name="Science">
        <title>The Selaginella genome identifies genetic changes associated with the evolution of vascular plants.</title>
        <authorList>
            <person name="Banks J.A."/>
            <person name="Nishiyama T."/>
            <person name="Hasebe M."/>
            <person name="Bowman J.L."/>
            <person name="Gribskov M."/>
            <person name="dePamphilis C."/>
            <person name="Albert V.A."/>
            <person name="Aono N."/>
            <person name="Aoyama T."/>
            <person name="Ambrose B.A."/>
            <person name="Ashton N.W."/>
            <person name="Axtell M.J."/>
            <person name="Barker E."/>
            <person name="Barker M.S."/>
            <person name="Bennetzen J.L."/>
            <person name="Bonawitz N.D."/>
            <person name="Chapple C."/>
            <person name="Cheng C."/>
            <person name="Correa L.G."/>
            <person name="Dacre M."/>
            <person name="DeBarry J."/>
            <person name="Dreyer I."/>
            <person name="Elias M."/>
            <person name="Engstrom E.M."/>
            <person name="Estelle M."/>
            <person name="Feng L."/>
            <person name="Finet C."/>
            <person name="Floyd S.K."/>
            <person name="Frommer W.B."/>
            <person name="Fujita T."/>
            <person name="Gramzow L."/>
            <person name="Gutensohn M."/>
            <person name="Harholt J."/>
            <person name="Hattori M."/>
            <person name="Heyl A."/>
            <person name="Hirai T."/>
            <person name="Hiwatashi Y."/>
            <person name="Ishikawa M."/>
            <person name="Iwata M."/>
            <person name="Karol K.G."/>
            <person name="Koehler B."/>
            <person name="Kolukisaoglu U."/>
            <person name="Kubo M."/>
            <person name="Kurata T."/>
            <person name="Lalonde S."/>
            <person name="Li K."/>
            <person name="Li Y."/>
            <person name="Litt A."/>
            <person name="Lyons E."/>
            <person name="Manning G."/>
            <person name="Maruyama T."/>
            <person name="Michael T.P."/>
            <person name="Mikami K."/>
            <person name="Miyazaki S."/>
            <person name="Morinaga S."/>
            <person name="Murata T."/>
            <person name="Mueller-Roeber B."/>
            <person name="Nelson D.R."/>
            <person name="Obara M."/>
            <person name="Oguri Y."/>
            <person name="Olmstead R.G."/>
            <person name="Onodera N."/>
            <person name="Petersen B.L."/>
            <person name="Pils B."/>
            <person name="Prigge M."/>
            <person name="Rensing S.A."/>
            <person name="Riano-Pachon D.M."/>
            <person name="Roberts A.W."/>
            <person name="Sato Y."/>
            <person name="Scheller H.V."/>
            <person name="Schulz B."/>
            <person name="Schulz C."/>
            <person name="Shakirov E.V."/>
            <person name="Shibagaki N."/>
            <person name="Shinohara N."/>
            <person name="Shippen D.E."/>
            <person name="Soerensen I."/>
            <person name="Sotooka R."/>
            <person name="Sugimoto N."/>
            <person name="Sugita M."/>
            <person name="Sumikawa N."/>
            <person name="Tanurdzic M."/>
            <person name="Theissen G."/>
            <person name="Ulvskov P."/>
            <person name="Wakazuki S."/>
            <person name="Weng J.K."/>
            <person name="Willats W.W."/>
            <person name="Wipf D."/>
            <person name="Wolf P.G."/>
            <person name="Yang L."/>
            <person name="Zimmer A.D."/>
            <person name="Zhu Q."/>
            <person name="Mitros T."/>
            <person name="Hellsten U."/>
            <person name="Loque D."/>
            <person name="Otillar R."/>
            <person name="Salamov A."/>
            <person name="Schmutz J."/>
            <person name="Shapiro H."/>
            <person name="Lindquist E."/>
            <person name="Lucas S."/>
            <person name="Rokhsar D."/>
            <person name="Grigoriev I.V."/>
        </authorList>
    </citation>
    <scope>NUCLEOTIDE SEQUENCE [LARGE SCALE GENOMIC DNA]</scope>
</reference>
<feature type="signal peptide" evidence="1">
    <location>
        <begin position="1"/>
        <end position="22"/>
    </location>
</feature>
<accession>D8S742</accession>
<feature type="domain" description="AB hydrolase-1" evidence="2">
    <location>
        <begin position="47"/>
        <end position="280"/>
    </location>
</feature>
<dbReference type="OMA" id="HYLYNES"/>
<name>D8S742_SELML</name>
<sequence length="296" mass="32891">MHQVAVLLLLLFGLFGSFFCNGGNLIGTSTASRIRTASQQQNASSHFVLVHGAGHGAWCWYKVIDQLQKRGHRVSAVDLTSAGINGVDPRSVTSLEQYSGPLLQLLRSVLRGHKIILVGHSLGGDSLTYVMEKYPHRIAAAIFVAANMFPRGSNGTFVYNQVITNNKVVQNSKVYFYSNGSKTPVAAAFKLDLVQDVLYHLSPSKDVVLAKLLLKPRPLFKHHSAELSQEKYGSIPRYFVKTTLDKLISPKLQDLMIEYNPPKQVFHVHSDHSPFFSKPAILLEYLLKVAKLHQTN</sequence>
<dbReference type="InterPro" id="IPR000073">
    <property type="entry name" value="AB_hydrolase_1"/>
</dbReference>
<protein>
    <recommendedName>
        <fullName evidence="2">AB hydrolase-1 domain-containing protein</fullName>
    </recommendedName>
</protein>
<dbReference type="Gene3D" id="3.40.50.1820">
    <property type="entry name" value="alpha/beta hydrolase"/>
    <property type="match status" value="1"/>
</dbReference>
<dbReference type="Proteomes" id="UP000001514">
    <property type="component" value="Unassembled WGS sequence"/>
</dbReference>
<dbReference type="AlphaFoldDB" id="D8S742"/>
<keyword evidence="1" id="KW-0732">Signal</keyword>
<evidence type="ECO:0000313" key="4">
    <source>
        <dbReference type="Proteomes" id="UP000001514"/>
    </source>
</evidence>
<dbReference type="PANTHER" id="PTHR10992">
    <property type="entry name" value="METHYLESTERASE FAMILY MEMBER"/>
    <property type="match status" value="1"/>
</dbReference>
<evidence type="ECO:0000256" key="1">
    <source>
        <dbReference type="SAM" id="SignalP"/>
    </source>
</evidence>
<dbReference type="Pfam" id="PF12697">
    <property type="entry name" value="Abhydrolase_6"/>
    <property type="match status" value="1"/>
</dbReference>
<dbReference type="GO" id="GO:0080031">
    <property type="term" value="F:methyl salicylate esterase activity"/>
    <property type="evidence" value="ECO:0000318"/>
    <property type="project" value="GO_Central"/>
</dbReference>
<dbReference type="GO" id="GO:0080030">
    <property type="term" value="F:methyl indole-3-acetate esterase activity"/>
    <property type="evidence" value="ECO:0000318"/>
    <property type="project" value="GO_Central"/>
</dbReference>
<dbReference type="GO" id="GO:0080032">
    <property type="term" value="F:methyl jasmonate esterase activity"/>
    <property type="evidence" value="ECO:0000318"/>
    <property type="project" value="GO_Central"/>
</dbReference>
<feature type="chain" id="PRO_5003122459" description="AB hydrolase-1 domain-containing protein" evidence="1">
    <location>
        <begin position="23"/>
        <end position="296"/>
    </location>
</feature>
<dbReference type="KEGG" id="smo:SELMODRAFT_110618"/>
<dbReference type="PANTHER" id="PTHR10992:SF785">
    <property type="entry name" value="METHYLESTERASE 14, CHLOROPLASTIC-RELATED"/>
    <property type="match status" value="1"/>
</dbReference>
<evidence type="ECO:0000259" key="2">
    <source>
        <dbReference type="Pfam" id="PF12697"/>
    </source>
</evidence>
<dbReference type="EMBL" id="GL377605">
    <property type="protein sequence ID" value="EFJ19686.1"/>
    <property type="molecule type" value="Genomic_DNA"/>
</dbReference>